<accession>A0ABY5EKI3</accession>
<evidence type="ECO:0000313" key="1">
    <source>
        <dbReference type="EMBL" id="UTO15821.1"/>
    </source>
</evidence>
<evidence type="ECO:0000313" key="2">
    <source>
        <dbReference type="Proteomes" id="UP001059607"/>
    </source>
</evidence>
<reference evidence="1" key="1">
    <citation type="submission" date="2022-07" db="EMBL/GenBank/DDBJ databases">
        <title>Pseudomonas nunamit sp. nov. an antifungal species isolated from Greenland.</title>
        <authorList>
            <person name="Ntana F."/>
            <person name="Hennessy R.C."/>
            <person name="Zervas A."/>
            <person name="Stougaard P."/>
        </authorList>
    </citation>
    <scope>NUCLEOTIDE SEQUENCE</scope>
    <source>
        <strain evidence="1">In5</strain>
    </source>
</reference>
<gene>
    <name evidence="1" type="ORF">NK667_05560</name>
</gene>
<sequence>MTDARPQLSKAELAHALRELKGFDADLETQSGYEASAALIAEIMSDPAQRDQLIALLEQFDELSSERSDVSWVNDGAPFDRSPRPLVLDDLYLDLPMGTEDSYQMPGSAVASVQHFLSKYKEEMSTSSDFSDVSPWITDDTCMASAESYSSACSDRRATYDVDAWSRVLVLANQTLQGEAARRAPFLSRLAQVFGRSEPPEWEVEKYPITRDSILVILHHGNDHASLGFIGNGQRAYVMVSINDTALTMNESFQNTQEFAARIADFFTEAPKSGHKAIQHMLKAL</sequence>
<organism evidence="1 2">
    <name type="scientific">Pseudomonas nunensis</name>
    <dbReference type="NCBI Taxonomy" id="2961896"/>
    <lineage>
        <taxon>Bacteria</taxon>
        <taxon>Pseudomonadati</taxon>
        <taxon>Pseudomonadota</taxon>
        <taxon>Gammaproteobacteria</taxon>
        <taxon>Pseudomonadales</taxon>
        <taxon>Pseudomonadaceae</taxon>
        <taxon>Pseudomonas</taxon>
    </lineage>
</organism>
<dbReference type="EMBL" id="CP101125">
    <property type="protein sequence ID" value="UTO15821.1"/>
    <property type="molecule type" value="Genomic_DNA"/>
</dbReference>
<name>A0ABY5EKI3_9PSED</name>
<evidence type="ECO:0008006" key="3">
    <source>
        <dbReference type="Google" id="ProtNLM"/>
    </source>
</evidence>
<proteinExistence type="predicted"/>
<dbReference type="Proteomes" id="UP001059607">
    <property type="component" value="Chromosome"/>
</dbReference>
<keyword evidence="2" id="KW-1185">Reference proteome</keyword>
<dbReference type="RefSeq" id="WP_054617335.1">
    <property type="nucleotide sequence ID" value="NZ_CP101125.1"/>
</dbReference>
<protein>
    <recommendedName>
        <fullName evidence="3">Beta-lactamase enzyme family protein</fullName>
    </recommendedName>
</protein>